<evidence type="ECO:0000313" key="2">
    <source>
        <dbReference type="EMBL" id="ROL46594.1"/>
    </source>
</evidence>
<gene>
    <name evidence="2" type="ORF">DPX16_3691</name>
</gene>
<comment type="caution">
    <text evidence="2">The sequence shown here is derived from an EMBL/GenBank/DDBJ whole genome shotgun (WGS) entry which is preliminary data.</text>
</comment>
<evidence type="ECO:0000313" key="3">
    <source>
        <dbReference type="Proteomes" id="UP000281406"/>
    </source>
</evidence>
<accession>A0A3N0YKB5</accession>
<name>A0A3N0YKB5_ANAGA</name>
<evidence type="ECO:0000256" key="1">
    <source>
        <dbReference type="SAM" id="MobiDB-lite"/>
    </source>
</evidence>
<feature type="region of interest" description="Disordered" evidence="1">
    <location>
        <begin position="123"/>
        <end position="142"/>
    </location>
</feature>
<sequence>MNSSGSGEKHWRLRSCRYVGETPQRPVSGPSSRQPNMSADCGGLEGTGSRSAAVSAQSLTYSSLGRAAVSPAPKGQRREWHLGSDRRPTFTDIHVLSEADPSVHERPSENRRVEECVECGDAETNDTHTHTHSAQVNQAVWL</sequence>
<proteinExistence type="predicted"/>
<protein>
    <submittedName>
        <fullName evidence="2">Uncharacterized protein</fullName>
    </submittedName>
</protein>
<feature type="compositionally biased region" description="Basic and acidic residues" evidence="1">
    <location>
        <begin position="76"/>
        <end position="86"/>
    </location>
</feature>
<dbReference type="EMBL" id="RJVU01037445">
    <property type="protein sequence ID" value="ROL46594.1"/>
    <property type="molecule type" value="Genomic_DNA"/>
</dbReference>
<dbReference type="Proteomes" id="UP000281406">
    <property type="component" value="Unassembled WGS sequence"/>
</dbReference>
<feature type="region of interest" description="Disordered" evidence="1">
    <location>
        <begin position="1"/>
        <end position="50"/>
    </location>
</feature>
<dbReference type="AlphaFoldDB" id="A0A3N0YKB5"/>
<organism evidence="2 3">
    <name type="scientific">Anabarilius grahami</name>
    <name type="common">Kanglang fish</name>
    <name type="synonym">Barilius grahami</name>
    <dbReference type="NCBI Taxonomy" id="495550"/>
    <lineage>
        <taxon>Eukaryota</taxon>
        <taxon>Metazoa</taxon>
        <taxon>Chordata</taxon>
        <taxon>Craniata</taxon>
        <taxon>Vertebrata</taxon>
        <taxon>Euteleostomi</taxon>
        <taxon>Actinopterygii</taxon>
        <taxon>Neopterygii</taxon>
        <taxon>Teleostei</taxon>
        <taxon>Ostariophysi</taxon>
        <taxon>Cypriniformes</taxon>
        <taxon>Xenocyprididae</taxon>
        <taxon>Xenocypridinae</taxon>
        <taxon>Xenocypridinae incertae sedis</taxon>
        <taxon>Anabarilius</taxon>
    </lineage>
</organism>
<feature type="compositionally biased region" description="Polar residues" evidence="1">
    <location>
        <begin position="132"/>
        <end position="142"/>
    </location>
</feature>
<keyword evidence="3" id="KW-1185">Reference proteome</keyword>
<feature type="region of interest" description="Disordered" evidence="1">
    <location>
        <begin position="67"/>
        <end position="86"/>
    </location>
</feature>
<reference evidence="2 3" key="1">
    <citation type="submission" date="2018-10" db="EMBL/GenBank/DDBJ databases">
        <title>Genome assembly for a Yunnan-Guizhou Plateau 3E fish, Anabarilius grahami (Regan), and its evolutionary and genetic applications.</title>
        <authorList>
            <person name="Jiang W."/>
        </authorList>
    </citation>
    <scope>NUCLEOTIDE SEQUENCE [LARGE SCALE GENOMIC DNA]</scope>
    <source>
        <strain evidence="2">AG-KIZ</strain>
        <tissue evidence="2">Muscle</tissue>
    </source>
</reference>